<organism evidence="1 2">
    <name type="scientific">Paracoccus cavernae</name>
    <dbReference type="NCBI Taxonomy" id="1571207"/>
    <lineage>
        <taxon>Bacteria</taxon>
        <taxon>Pseudomonadati</taxon>
        <taxon>Pseudomonadota</taxon>
        <taxon>Alphaproteobacteria</taxon>
        <taxon>Rhodobacterales</taxon>
        <taxon>Paracoccaceae</taxon>
        <taxon>Paracoccus</taxon>
    </lineage>
</organism>
<dbReference type="RefSeq" id="WP_377684090.1">
    <property type="nucleotide sequence ID" value="NZ_JBHMDZ010000002.1"/>
</dbReference>
<proteinExistence type="predicted"/>
<evidence type="ECO:0000313" key="1">
    <source>
        <dbReference type="EMBL" id="MDN3711922.1"/>
    </source>
</evidence>
<dbReference type="EMBL" id="JAUFRC010000001">
    <property type="protein sequence ID" value="MDN3711922.1"/>
    <property type="molecule type" value="Genomic_DNA"/>
</dbReference>
<protein>
    <submittedName>
        <fullName evidence="1">Uncharacterized protein</fullName>
    </submittedName>
</protein>
<gene>
    <name evidence="1" type="ORF">QWZ10_08995</name>
</gene>
<reference evidence="2" key="1">
    <citation type="journal article" date="2019" name="Int. J. Syst. Evol. Microbiol.">
        <title>The Global Catalogue of Microorganisms (GCM) 10K type strain sequencing project: providing services to taxonomists for standard genome sequencing and annotation.</title>
        <authorList>
            <consortium name="The Broad Institute Genomics Platform"/>
            <consortium name="The Broad Institute Genome Sequencing Center for Infectious Disease"/>
            <person name="Wu L."/>
            <person name="Ma J."/>
        </authorList>
    </citation>
    <scope>NUCLEOTIDE SEQUENCE [LARGE SCALE GENOMIC DNA]</scope>
    <source>
        <strain evidence="2">CECT 8482</strain>
    </source>
</reference>
<name>A0ABT8D923_9RHOB</name>
<evidence type="ECO:0000313" key="2">
    <source>
        <dbReference type="Proteomes" id="UP001243846"/>
    </source>
</evidence>
<dbReference type="Proteomes" id="UP001243846">
    <property type="component" value="Unassembled WGS sequence"/>
</dbReference>
<keyword evidence="2" id="KW-1185">Reference proteome</keyword>
<accession>A0ABT8D923</accession>
<sequence length="94" mass="10863">MTKIAIHKRLRDMRDEAIRRPSYRPVYLHALGVAHLDGRLIADDHPAWSRIFGALAESRDRLCRDGLGEDACDPREAFAEALDQLERELLRLRD</sequence>
<comment type="caution">
    <text evidence="1">The sequence shown here is derived from an EMBL/GenBank/DDBJ whole genome shotgun (WGS) entry which is preliminary data.</text>
</comment>